<evidence type="ECO:0000259" key="5">
    <source>
        <dbReference type="Pfam" id="PF02582"/>
    </source>
</evidence>
<dbReference type="PANTHER" id="PTHR16255">
    <property type="entry name" value="REQUIRED FOR MEIOTIC NUCLEAR DIVISION PROTEIN 1 HOMOLOG"/>
    <property type="match status" value="1"/>
</dbReference>
<dbReference type="EMBL" id="JAACJK010000221">
    <property type="protein sequence ID" value="KAF5314670.1"/>
    <property type="molecule type" value="Genomic_DNA"/>
</dbReference>
<feature type="coiled-coil region" evidence="2">
    <location>
        <begin position="577"/>
        <end position="615"/>
    </location>
</feature>
<reference evidence="6 7" key="1">
    <citation type="journal article" date="2020" name="ISME J.">
        <title>Uncovering the hidden diversity of litter-decomposition mechanisms in mushroom-forming fungi.</title>
        <authorList>
            <person name="Floudas D."/>
            <person name="Bentzer J."/>
            <person name="Ahren D."/>
            <person name="Johansson T."/>
            <person name="Persson P."/>
            <person name="Tunlid A."/>
        </authorList>
    </citation>
    <scope>NUCLEOTIDE SEQUENCE [LARGE SCALE GENOMIC DNA]</scope>
    <source>
        <strain evidence="6 7">CBS 175.51</strain>
    </source>
</reference>
<comment type="caution">
    <text evidence="6">The sequence shown here is derived from an EMBL/GenBank/DDBJ whole genome shotgun (WGS) entry which is preliminary data.</text>
</comment>
<organism evidence="6 7">
    <name type="scientific">Ephemerocybe angulata</name>
    <dbReference type="NCBI Taxonomy" id="980116"/>
    <lineage>
        <taxon>Eukaryota</taxon>
        <taxon>Fungi</taxon>
        <taxon>Dikarya</taxon>
        <taxon>Basidiomycota</taxon>
        <taxon>Agaricomycotina</taxon>
        <taxon>Agaricomycetes</taxon>
        <taxon>Agaricomycetidae</taxon>
        <taxon>Agaricales</taxon>
        <taxon>Agaricineae</taxon>
        <taxon>Psathyrellaceae</taxon>
        <taxon>Ephemerocybe</taxon>
    </lineage>
</organism>
<dbReference type="InterPro" id="IPR051624">
    <property type="entry name" value="RMD1/Sad1-interacting"/>
</dbReference>
<protein>
    <recommendedName>
        <fullName evidence="5">DUF155 domain-containing protein</fullName>
    </recommendedName>
</protein>
<dbReference type="OrthoDB" id="18302at2759"/>
<comment type="similarity">
    <text evidence="1">Belongs to the RMD1/sif2 family.</text>
</comment>
<feature type="compositionally biased region" description="Low complexity" evidence="3">
    <location>
        <begin position="149"/>
        <end position="158"/>
    </location>
</feature>
<dbReference type="PANTHER" id="PTHR16255:SF4">
    <property type="entry name" value="SPORULATION PROTEIN RMD8"/>
    <property type="match status" value="1"/>
</dbReference>
<feature type="compositionally biased region" description="Low complexity" evidence="3">
    <location>
        <begin position="115"/>
        <end position="128"/>
    </location>
</feature>
<keyword evidence="7" id="KW-1185">Reference proteome</keyword>
<accession>A0A8H5B155</accession>
<evidence type="ECO:0000256" key="3">
    <source>
        <dbReference type="SAM" id="MobiDB-lite"/>
    </source>
</evidence>
<feature type="region of interest" description="Disordered" evidence="3">
    <location>
        <begin position="386"/>
        <end position="405"/>
    </location>
</feature>
<evidence type="ECO:0000313" key="7">
    <source>
        <dbReference type="Proteomes" id="UP000541558"/>
    </source>
</evidence>
<keyword evidence="4" id="KW-1133">Transmembrane helix</keyword>
<evidence type="ECO:0000313" key="6">
    <source>
        <dbReference type="EMBL" id="KAF5314670.1"/>
    </source>
</evidence>
<feature type="region of interest" description="Disordered" evidence="3">
    <location>
        <begin position="1"/>
        <end position="225"/>
    </location>
</feature>
<evidence type="ECO:0000256" key="1">
    <source>
        <dbReference type="ARBA" id="ARBA00008306"/>
    </source>
</evidence>
<dbReference type="Proteomes" id="UP000541558">
    <property type="component" value="Unassembled WGS sequence"/>
</dbReference>
<evidence type="ECO:0000256" key="2">
    <source>
        <dbReference type="SAM" id="Coils"/>
    </source>
</evidence>
<feature type="compositionally biased region" description="Polar residues" evidence="3">
    <location>
        <begin position="38"/>
        <end position="67"/>
    </location>
</feature>
<dbReference type="AlphaFoldDB" id="A0A8H5B155"/>
<dbReference type="InterPro" id="IPR003734">
    <property type="entry name" value="DUF155"/>
</dbReference>
<feature type="domain" description="DUF155" evidence="5">
    <location>
        <begin position="627"/>
        <end position="803"/>
    </location>
</feature>
<keyword evidence="4" id="KW-0472">Membrane</keyword>
<name>A0A8H5B155_9AGAR</name>
<evidence type="ECO:0000256" key="4">
    <source>
        <dbReference type="SAM" id="Phobius"/>
    </source>
</evidence>
<proteinExistence type="inferred from homology"/>
<feature type="transmembrane region" description="Helical" evidence="4">
    <location>
        <begin position="828"/>
        <end position="853"/>
    </location>
</feature>
<sequence>MASSNMNLNRGRRRESGPQLQVARRSSTSRPATAISRLASSVTGAKPQSQGSAIRSATAETLSTSAPDSLDNVPLLASGRGQRAQNYGTLEESLSVKPKPTRRTSDSAAGTSRLLRTSSATPLPTTATHRVPPRSFLAASGSGNGAAGTGSTAAGKATMPSLPKHQRTSKTSQKLVVLPSAPQTKPMGKQLVLLDEEQETSDDAGHPHSALPPKRQLKRPTPKAGVPRLRIQAEEEVSAQVSPEEAQPSKLRIRDYKSAAERMSKEERKKAGFKRMTAYCIAEGLNMKVLSGFLKREHNVLPRIFDEALYAMYHLPLLPGYGPQTNVRSSAPPPQPISASGTAPAFTKSILTRLEEAEETGYQGTYFPSQDLIDLGETAETHHHQADGFVTDDGGPQGESASHLPGWVQPAEVDEVREHDGYVSSSSLPREQNVLASHPDSEFAYDYNPYPSSSSASSDRSTLRKQTQYFPDHPVEGPSDADHTDSGVETDDHESPDMAASIMTAVPTHWEQQKGKEVSGPDGAELENEECPPIVRASTLPINEGIAALVSGTEEANDLVQDELHNDGLQHAPSAYEKQLEYEREREEDQVEAALQQERLRQVEYEQALEREEERERVRQLDNVGEVVFFDYGVVVFFGLTEREERDILDDIQQAGVLQRPINEEEFEVEECHFAHDPNISYPRIYNDFFTLKSRSHLLKLSIAHALAQSTLLARYETIAQRTLSSPLTLSIPRQMASTGGLQLRRHEALKLTGRLFKLRRDVNLVSNVLDVPELFWSEASLEDLYDAVRDYMEIGPRVESLNEKLGVASDFLDVIHDHLNNSAMERITWIVIWLIVVAVLVELGEIVARLVVHSTLEKDRPALAAMRALTSASPTPLSKEEALRTLERIMNIQS</sequence>
<feature type="region of interest" description="Disordered" evidence="3">
    <location>
        <begin position="441"/>
        <end position="494"/>
    </location>
</feature>
<keyword evidence="2" id="KW-0175">Coiled coil</keyword>
<keyword evidence="4" id="KW-0812">Transmembrane</keyword>
<dbReference type="GO" id="GO:0005739">
    <property type="term" value="C:mitochondrion"/>
    <property type="evidence" value="ECO:0007669"/>
    <property type="project" value="UniProtKB-ARBA"/>
</dbReference>
<gene>
    <name evidence="6" type="ORF">D9611_007189</name>
</gene>
<dbReference type="Pfam" id="PF02582">
    <property type="entry name" value="DUF155"/>
    <property type="match status" value="1"/>
</dbReference>